<evidence type="ECO:0000313" key="2">
    <source>
        <dbReference type="EMBL" id="NIH81074.1"/>
    </source>
</evidence>
<feature type="compositionally biased region" description="Basic and acidic residues" evidence="1">
    <location>
        <begin position="51"/>
        <end position="64"/>
    </location>
</feature>
<dbReference type="InterPro" id="IPR011990">
    <property type="entry name" value="TPR-like_helical_dom_sf"/>
</dbReference>
<feature type="compositionally biased region" description="Basic and acidic residues" evidence="1">
    <location>
        <begin position="1"/>
        <end position="22"/>
    </location>
</feature>
<reference evidence="2 3" key="1">
    <citation type="submission" date="2020-03" db="EMBL/GenBank/DDBJ databases">
        <title>Sequencing the genomes of 1000 actinobacteria strains.</title>
        <authorList>
            <person name="Klenk H.-P."/>
        </authorList>
    </citation>
    <scope>NUCLEOTIDE SEQUENCE [LARGE SCALE GENOMIC DNA]</scope>
    <source>
        <strain evidence="2 3">DSM 45668</strain>
    </source>
</reference>
<keyword evidence="3" id="KW-1185">Reference proteome</keyword>
<dbReference type="Gene3D" id="1.25.40.10">
    <property type="entry name" value="Tetratricopeptide repeat domain"/>
    <property type="match status" value="1"/>
</dbReference>
<gene>
    <name evidence="2" type="ORF">FHX46_003604</name>
</gene>
<feature type="region of interest" description="Disordered" evidence="1">
    <location>
        <begin position="1"/>
        <end position="521"/>
    </location>
</feature>
<feature type="compositionally biased region" description="Low complexity" evidence="1">
    <location>
        <begin position="444"/>
        <end position="453"/>
    </location>
</feature>
<feature type="compositionally biased region" description="Basic and acidic residues" evidence="1">
    <location>
        <begin position="91"/>
        <end position="442"/>
    </location>
</feature>
<accession>A0ABX0SZK1</accession>
<sequence>MADFGRRDFDDAASDRPRRRDSAPGAGRSGAQRGTPHGKAGQGGRSGGYGRQDDNRSSGRDFGGRRGGNSNDRGGRDFGDRRSGGTGRTNWNRDDDRRGGTRGGDRSNWKRDDDRRGGSRGGERPGWNRDDNRGGSRGGGDRPNWKRDDDRRGGDRPGWKRDDNRGDRTSDNRRGDRPYGDRRGGSYDSRGGARGDRPYGDRRSSSYDNRGGERGDRASGERRGSSFDKRGSFDARRGERSYDDRRAGSSDNRRGERSDRRGGSFDDRRGERSFDKRSGGSFGGRDRSADKRGGSFDSRGRDGGDRSADRRGDRPYDRGGRPGFGERDRSSGNRGGRSADDRRGGYGKRDDDRRGGRSFDDRRGARDDTRSAGRNFGDRDRGTVDRPGGKFADRPARSGRDDERVDRAVPAPDDRTEQPIADEAIRESAEERHQEASPRDEVTTPDTTGTTGTEADDETGPLGAAAAEETGSPDDDDLALVERAAQPVTREEQVDIADAEFRRAPREERRADDRRGKRGRDLDDAALARELLEAPELPEDIEFSDLDPEIRRDLRTLPKSLAEIVGKHLVAAGNLIDTDPEAALAHAKFAKTRASRVPIVREALGLVAYHAGRWQEALAELRAVRRMTHTDQHVAVIADAERALGRPERALDLAKEMQGRELPRDVEIELKIVAAGARRDLGQVDAAVVSLQGDDLDPRKRDPWSARLFYAYADNLLAADRRDEAIRWFLHAADADEDEETDAAERAAELADG</sequence>
<evidence type="ECO:0000313" key="3">
    <source>
        <dbReference type="Proteomes" id="UP000754495"/>
    </source>
</evidence>
<name>A0ABX0SZK1_9PSEU</name>
<organism evidence="2 3">
    <name type="scientific">Amycolatopsis viridis</name>
    <dbReference type="NCBI Taxonomy" id="185678"/>
    <lineage>
        <taxon>Bacteria</taxon>
        <taxon>Bacillati</taxon>
        <taxon>Actinomycetota</taxon>
        <taxon>Actinomycetes</taxon>
        <taxon>Pseudonocardiales</taxon>
        <taxon>Pseudonocardiaceae</taxon>
        <taxon>Amycolatopsis</taxon>
    </lineage>
</organism>
<feature type="compositionally biased region" description="Gly residues" evidence="1">
    <location>
        <begin position="40"/>
        <end position="50"/>
    </location>
</feature>
<proteinExistence type="predicted"/>
<comment type="caution">
    <text evidence="2">The sequence shown here is derived from an EMBL/GenBank/DDBJ whole genome shotgun (WGS) entry which is preliminary data.</text>
</comment>
<dbReference type="RefSeq" id="WP_243871299.1">
    <property type="nucleotide sequence ID" value="NZ_JAANOU010000001.1"/>
</dbReference>
<dbReference type="Proteomes" id="UP000754495">
    <property type="component" value="Unassembled WGS sequence"/>
</dbReference>
<feature type="compositionally biased region" description="Basic and acidic residues" evidence="1">
    <location>
        <begin position="73"/>
        <end position="83"/>
    </location>
</feature>
<dbReference type="EMBL" id="JAANOU010000001">
    <property type="protein sequence ID" value="NIH81074.1"/>
    <property type="molecule type" value="Genomic_DNA"/>
</dbReference>
<evidence type="ECO:0000256" key="1">
    <source>
        <dbReference type="SAM" id="MobiDB-lite"/>
    </source>
</evidence>
<dbReference type="SUPFAM" id="SSF48452">
    <property type="entry name" value="TPR-like"/>
    <property type="match status" value="1"/>
</dbReference>
<feature type="compositionally biased region" description="Basic and acidic residues" evidence="1">
    <location>
        <begin position="489"/>
        <end position="521"/>
    </location>
</feature>
<protein>
    <submittedName>
        <fullName evidence="2">Tetratricopeptide (TPR) repeat protein</fullName>
    </submittedName>
</protein>